<evidence type="ECO:0000256" key="1">
    <source>
        <dbReference type="ARBA" id="ARBA00022679"/>
    </source>
</evidence>
<dbReference type="InterPro" id="IPR000569">
    <property type="entry name" value="HECT_dom"/>
</dbReference>
<keyword evidence="4" id="KW-0472">Membrane</keyword>
<dbReference type="GO" id="GO:0004842">
    <property type="term" value="F:ubiquitin-protein transferase activity"/>
    <property type="evidence" value="ECO:0007669"/>
    <property type="project" value="InterPro"/>
</dbReference>
<dbReference type="GeneTree" id="ENSGT00950000182865"/>
<evidence type="ECO:0000256" key="3">
    <source>
        <dbReference type="PROSITE-ProRule" id="PRU00104"/>
    </source>
</evidence>
<evidence type="ECO:0000259" key="5">
    <source>
        <dbReference type="PROSITE" id="PS50237"/>
    </source>
</evidence>
<keyword evidence="4" id="KW-0812">Transmembrane</keyword>
<keyword evidence="1" id="KW-0808">Transferase</keyword>
<dbReference type="Gene3D" id="3.30.2410.10">
    <property type="entry name" value="Hect, E3 ligase catalytic domain"/>
    <property type="match status" value="1"/>
</dbReference>
<reference evidence="6" key="1">
    <citation type="submission" date="2023-09" db="UniProtKB">
        <authorList>
            <consortium name="Ensembl"/>
        </authorList>
    </citation>
    <scope>IDENTIFICATION</scope>
</reference>
<dbReference type="SUPFAM" id="SSF56204">
    <property type="entry name" value="Hect, E3 ligase catalytic domain"/>
    <property type="match status" value="1"/>
</dbReference>
<dbReference type="STRING" id="144197.ENSSPAP00000020758"/>
<dbReference type="PROSITE" id="PS50237">
    <property type="entry name" value="HECT"/>
    <property type="match status" value="1"/>
</dbReference>
<dbReference type="AlphaFoldDB" id="A0A3B5AH40"/>
<accession>A0A3B5AH40</accession>
<evidence type="ECO:0000313" key="6">
    <source>
        <dbReference type="Ensembl" id="ENSSPAP00000020758.1"/>
    </source>
</evidence>
<sequence>STVLLYLRFKDGLASLKFLTALQQHPTVLTPVLCHSNEKLSKFHKFNAYILGFCFLTITIFITSVQILYFLDDDSSVTLEESLMFATGVPCIPPAGMDPKPHLQFLTSSKFPMANTYANTLKLPLLDNYNTFKANMNFGIKNSPEESHFLLL</sequence>
<dbReference type="Pfam" id="PF00632">
    <property type="entry name" value="HECT"/>
    <property type="match status" value="1"/>
</dbReference>
<keyword evidence="4" id="KW-1133">Transmembrane helix</keyword>
<dbReference type="InterPro" id="IPR035983">
    <property type="entry name" value="Hect_E3_ubiquitin_ligase"/>
</dbReference>
<evidence type="ECO:0000256" key="4">
    <source>
        <dbReference type="SAM" id="Phobius"/>
    </source>
</evidence>
<organism evidence="6">
    <name type="scientific">Stegastes partitus</name>
    <name type="common">bicolor damselfish</name>
    <dbReference type="NCBI Taxonomy" id="144197"/>
    <lineage>
        <taxon>Eukaryota</taxon>
        <taxon>Metazoa</taxon>
        <taxon>Chordata</taxon>
        <taxon>Craniata</taxon>
        <taxon>Vertebrata</taxon>
        <taxon>Euteleostomi</taxon>
        <taxon>Actinopterygii</taxon>
        <taxon>Neopterygii</taxon>
        <taxon>Teleostei</taxon>
        <taxon>Neoteleostei</taxon>
        <taxon>Acanthomorphata</taxon>
        <taxon>Ovalentaria</taxon>
        <taxon>Pomacentridae</taxon>
        <taxon>Stegastes</taxon>
    </lineage>
</organism>
<name>A0A3B5AH40_9TELE</name>
<proteinExistence type="predicted"/>
<protein>
    <recommendedName>
        <fullName evidence="5">HECT domain-containing protein</fullName>
    </recommendedName>
</protein>
<comment type="caution">
    <text evidence="3">Lacks conserved residue(s) required for the propagation of feature annotation.</text>
</comment>
<feature type="transmembrane region" description="Helical" evidence="4">
    <location>
        <begin position="48"/>
        <end position="71"/>
    </location>
</feature>
<feature type="domain" description="HECT" evidence="5">
    <location>
        <begin position="83"/>
        <end position="152"/>
    </location>
</feature>
<evidence type="ECO:0000256" key="2">
    <source>
        <dbReference type="ARBA" id="ARBA00022786"/>
    </source>
</evidence>
<dbReference type="Ensembl" id="ENSSPAT00000021073.1">
    <property type="protein sequence ID" value="ENSSPAP00000020758.1"/>
    <property type="gene ID" value="ENSSPAG00000015658.1"/>
</dbReference>
<keyword evidence="2 3" id="KW-0833">Ubl conjugation pathway</keyword>